<reference evidence="2" key="1">
    <citation type="journal article" date="2015" name="BMC Genomics">
        <title>Draft genome of a commonly misdiagnosed multidrug resistant pathogen Candida auris.</title>
        <authorList>
            <person name="Chatterjee S."/>
            <person name="Alampalli S.V."/>
            <person name="Nageshan R.K."/>
            <person name="Chettiar S.T."/>
            <person name="Joshi S."/>
            <person name="Tatu U.S."/>
        </authorList>
    </citation>
    <scope>NUCLEOTIDE SEQUENCE [LARGE SCALE GENOMIC DNA]</scope>
    <source>
        <strain evidence="2">6684</strain>
    </source>
</reference>
<protein>
    <submittedName>
        <fullName evidence="1">Uncharacterized protein</fullName>
    </submittedName>
</protein>
<dbReference type="VEuPathDB" id="FungiDB:QG37_06473"/>
<gene>
    <name evidence="1" type="ORF">QG37_06473</name>
</gene>
<evidence type="ECO:0000313" key="2">
    <source>
        <dbReference type="Proteomes" id="UP000037122"/>
    </source>
</evidence>
<accession>A0A0L0NTC2</accession>
<evidence type="ECO:0000313" key="1">
    <source>
        <dbReference type="EMBL" id="KND97254.1"/>
    </source>
</evidence>
<comment type="caution">
    <text evidence="1">The sequence shown here is derived from an EMBL/GenBank/DDBJ whole genome shotgun (WGS) entry which is preliminary data.</text>
</comment>
<dbReference type="EMBL" id="LGST01000043">
    <property type="protein sequence ID" value="KND97254.1"/>
    <property type="molecule type" value="Genomic_DNA"/>
</dbReference>
<dbReference type="AlphaFoldDB" id="A0A0L0NTC2"/>
<proteinExistence type="predicted"/>
<dbReference type="Proteomes" id="UP000037122">
    <property type="component" value="Unassembled WGS sequence"/>
</dbReference>
<sequence length="81" mass="8822">MLAPAESTSTGFGEFGVWDVRGPWCMGAEPLTRRMYRPFSEKTLAPLSVSPGLSPAPSFIWGTLGTSGEHMHSEPQNAEWP</sequence>
<name>A0A0L0NTC2_CANAR</name>
<organism evidence="1 2">
    <name type="scientific">Candidozyma auris</name>
    <name type="common">Yeast</name>
    <name type="synonym">Candida auris</name>
    <dbReference type="NCBI Taxonomy" id="498019"/>
    <lineage>
        <taxon>Eukaryota</taxon>
        <taxon>Fungi</taxon>
        <taxon>Dikarya</taxon>
        <taxon>Ascomycota</taxon>
        <taxon>Saccharomycotina</taxon>
        <taxon>Pichiomycetes</taxon>
        <taxon>Metschnikowiaceae</taxon>
        <taxon>Candidozyma</taxon>
    </lineage>
</organism>